<dbReference type="PANTHER" id="PTHR24006">
    <property type="entry name" value="UBIQUITIN CARBOXYL-TERMINAL HYDROLASE"/>
    <property type="match status" value="1"/>
</dbReference>
<dbReference type="SUPFAM" id="SSF54001">
    <property type="entry name" value="Cysteine proteinases"/>
    <property type="match status" value="1"/>
</dbReference>
<dbReference type="PROSITE" id="PS00973">
    <property type="entry name" value="USP_2"/>
    <property type="match status" value="1"/>
</dbReference>
<evidence type="ECO:0000259" key="2">
    <source>
        <dbReference type="PROSITE" id="PS50235"/>
    </source>
</evidence>
<gene>
    <name evidence="3" type="ORF">ANANG_G00289880</name>
</gene>
<dbReference type="PANTHER" id="PTHR24006:SF915">
    <property type="entry name" value="UBIQUITIN CARBOXYL-TERMINAL HYDROLASE-RELATED"/>
    <property type="match status" value="1"/>
</dbReference>
<feature type="chain" id="PRO_5038559940" description="USP domain-containing protein" evidence="1">
    <location>
        <begin position="16"/>
        <end position="447"/>
    </location>
</feature>
<protein>
    <recommendedName>
        <fullName evidence="2">USP domain-containing protein</fullName>
    </recommendedName>
</protein>
<dbReference type="GO" id="GO:0005829">
    <property type="term" value="C:cytosol"/>
    <property type="evidence" value="ECO:0007669"/>
    <property type="project" value="TreeGrafter"/>
</dbReference>
<evidence type="ECO:0000313" key="4">
    <source>
        <dbReference type="Proteomes" id="UP001044222"/>
    </source>
</evidence>
<dbReference type="CDD" id="cd02257">
    <property type="entry name" value="Peptidase_C19"/>
    <property type="match status" value="1"/>
</dbReference>
<evidence type="ECO:0000256" key="1">
    <source>
        <dbReference type="SAM" id="SignalP"/>
    </source>
</evidence>
<dbReference type="Gene3D" id="3.90.70.10">
    <property type="entry name" value="Cysteine proteinases"/>
    <property type="match status" value="1"/>
</dbReference>
<dbReference type="InterPro" id="IPR001394">
    <property type="entry name" value="Peptidase_C19_UCH"/>
</dbReference>
<dbReference type="InterPro" id="IPR050164">
    <property type="entry name" value="Peptidase_C19"/>
</dbReference>
<reference evidence="3" key="1">
    <citation type="submission" date="2021-01" db="EMBL/GenBank/DDBJ databases">
        <title>A chromosome-scale assembly of European eel, Anguilla anguilla.</title>
        <authorList>
            <person name="Henkel C."/>
            <person name="Jong-Raadsen S.A."/>
            <person name="Dufour S."/>
            <person name="Weltzien F.-A."/>
            <person name="Palstra A.P."/>
            <person name="Pelster B."/>
            <person name="Spaink H.P."/>
            <person name="Van Den Thillart G.E."/>
            <person name="Jansen H."/>
            <person name="Zahm M."/>
            <person name="Klopp C."/>
            <person name="Cedric C."/>
            <person name="Louis A."/>
            <person name="Berthelot C."/>
            <person name="Parey E."/>
            <person name="Roest Crollius H."/>
            <person name="Montfort J."/>
            <person name="Robinson-Rechavi M."/>
            <person name="Bucao C."/>
            <person name="Bouchez O."/>
            <person name="Gislard M."/>
            <person name="Lluch J."/>
            <person name="Milhes M."/>
            <person name="Lampietro C."/>
            <person name="Lopez Roques C."/>
            <person name="Donnadieu C."/>
            <person name="Braasch I."/>
            <person name="Desvignes T."/>
            <person name="Postlethwait J."/>
            <person name="Bobe J."/>
            <person name="Guiguen Y."/>
            <person name="Dirks R."/>
        </authorList>
    </citation>
    <scope>NUCLEOTIDE SEQUENCE</scope>
    <source>
        <strain evidence="3">Tag_6206</strain>
        <tissue evidence="3">Liver</tissue>
    </source>
</reference>
<dbReference type="Pfam" id="PF00443">
    <property type="entry name" value="UCH"/>
    <property type="match status" value="1"/>
</dbReference>
<dbReference type="InterPro" id="IPR028889">
    <property type="entry name" value="USP"/>
</dbReference>
<dbReference type="AlphaFoldDB" id="A0A9D3LPL6"/>
<dbReference type="InterPro" id="IPR038765">
    <property type="entry name" value="Papain-like_cys_pep_sf"/>
</dbReference>
<sequence>MRLFSLLCFCPPTLADCAEQPTLTDCAEQPTLTDCAEQPTLADCAEQPTLADCAEQPTLTDCAERLVTAEVKATGWFGRLCYSLKKFVKERTGEDETQNKRLVYTVLGLPNLRNMCYMNATLQSLFSLQDFMEDVRREESSRLMKCVAELHAARRCGSSNKKTDLLKTLKKSVSENCRDFCGHEQQDAHEFLNVLMSQMKEEGSILSTADGLHPYTCPVEANFEFDLLSCRTCLSCGETVHKMESYNSLSVDLVSGGSVEDSLALYFMDYEVECQCSVCFAQLAIVEQKLQSLPRVLVLQLKRFTFNSKLTLVKLQDTLEIPPVLSLQDHSDATATYGDCHEPSSSKGDAVPTAAGKKQSSVKCGAEDRVEQYSCTVNQPAGRHEYRLTSVLSHIGASVRHGHYISECADRDGNWLLFDDETVKQTDLESVLCQRASCAYLLFYEYR</sequence>
<dbReference type="GO" id="GO:0016579">
    <property type="term" value="P:protein deubiquitination"/>
    <property type="evidence" value="ECO:0007669"/>
    <property type="project" value="InterPro"/>
</dbReference>
<evidence type="ECO:0000313" key="3">
    <source>
        <dbReference type="EMBL" id="KAG5832323.1"/>
    </source>
</evidence>
<feature type="domain" description="USP" evidence="2">
    <location>
        <begin position="107"/>
        <end position="447"/>
    </location>
</feature>
<dbReference type="GO" id="GO:0005634">
    <property type="term" value="C:nucleus"/>
    <property type="evidence" value="ECO:0007669"/>
    <property type="project" value="TreeGrafter"/>
</dbReference>
<dbReference type="EMBL" id="JAFIRN010000017">
    <property type="protein sequence ID" value="KAG5832323.1"/>
    <property type="molecule type" value="Genomic_DNA"/>
</dbReference>
<name>A0A9D3LPL6_ANGAN</name>
<dbReference type="PROSITE" id="PS50235">
    <property type="entry name" value="USP_3"/>
    <property type="match status" value="1"/>
</dbReference>
<proteinExistence type="predicted"/>
<keyword evidence="4" id="KW-1185">Reference proteome</keyword>
<dbReference type="Proteomes" id="UP001044222">
    <property type="component" value="Chromosome 17"/>
</dbReference>
<accession>A0A9D3LPL6</accession>
<dbReference type="GO" id="GO:0004843">
    <property type="term" value="F:cysteine-type deubiquitinase activity"/>
    <property type="evidence" value="ECO:0007669"/>
    <property type="project" value="InterPro"/>
</dbReference>
<comment type="caution">
    <text evidence="3">The sequence shown here is derived from an EMBL/GenBank/DDBJ whole genome shotgun (WGS) entry which is preliminary data.</text>
</comment>
<dbReference type="GO" id="GO:0000082">
    <property type="term" value="P:G1/S transition of mitotic cell cycle"/>
    <property type="evidence" value="ECO:0007669"/>
    <property type="project" value="TreeGrafter"/>
</dbReference>
<organism evidence="3 4">
    <name type="scientific">Anguilla anguilla</name>
    <name type="common">European freshwater eel</name>
    <name type="synonym">Muraena anguilla</name>
    <dbReference type="NCBI Taxonomy" id="7936"/>
    <lineage>
        <taxon>Eukaryota</taxon>
        <taxon>Metazoa</taxon>
        <taxon>Chordata</taxon>
        <taxon>Craniata</taxon>
        <taxon>Vertebrata</taxon>
        <taxon>Euteleostomi</taxon>
        <taxon>Actinopterygii</taxon>
        <taxon>Neopterygii</taxon>
        <taxon>Teleostei</taxon>
        <taxon>Anguilliformes</taxon>
        <taxon>Anguillidae</taxon>
        <taxon>Anguilla</taxon>
    </lineage>
</organism>
<keyword evidence="1" id="KW-0732">Signal</keyword>
<dbReference type="InterPro" id="IPR018200">
    <property type="entry name" value="USP_CS"/>
</dbReference>
<feature type="signal peptide" evidence="1">
    <location>
        <begin position="1"/>
        <end position="15"/>
    </location>
</feature>